<evidence type="ECO:0000256" key="2">
    <source>
        <dbReference type="SAM" id="MobiDB-lite"/>
    </source>
</evidence>
<keyword evidence="1" id="KW-0175">Coiled coil</keyword>
<feature type="compositionally biased region" description="Pro residues" evidence="2">
    <location>
        <begin position="299"/>
        <end position="308"/>
    </location>
</feature>
<feature type="region of interest" description="Disordered" evidence="2">
    <location>
        <begin position="192"/>
        <end position="230"/>
    </location>
</feature>
<name>A0A8H8DKG8_9FUNG</name>
<gene>
    <name evidence="3" type="ORF">BJ554DRAFT_6107</name>
</gene>
<evidence type="ECO:0000256" key="1">
    <source>
        <dbReference type="SAM" id="Coils"/>
    </source>
</evidence>
<feature type="compositionally biased region" description="Low complexity" evidence="2">
    <location>
        <begin position="220"/>
        <end position="230"/>
    </location>
</feature>
<feature type="region of interest" description="Disordered" evidence="2">
    <location>
        <begin position="252"/>
        <end position="284"/>
    </location>
</feature>
<feature type="compositionally biased region" description="Low complexity" evidence="2">
    <location>
        <begin position="270"/>
        <end position="279"/>
    </location>
</feature>
<protein>
    <submittedName>
        <fullName evidence="3">Uncharacterized protein</fullName>
    </submittedName>
</protein>
<dbReference type="Proteomes" id="UP000673691">
    <property type="component" value="Unassembled WGS sequence"/>
</dbReference>
<feature type="non-terminal residue" evidence="3">
    <location>
        <position position="1"/>
    </location>
</feature>
<keyword evidence="4" id="KW-1185">Reference proteome</keyword>
<proteinExistence type="predicted"/>
<feature type="coiled-coil region" evidence="1">
    <location>
        <begin position="378"/>
        <end position="412"/>
    </location>
</feature>
<comment type="caution">
    <text evidence="3">The sequence shown here is derived from an EMBL/GenBank/DDBJ whole genome shotgun (WGS) entry which is preliminary data.</text>
</comment>
<feature type="non-terminal residue" evidence="3">
    <location>
        <position position="536"/>
    </location>
</feature>
<reference evidence="3 4" key="1">
    <citation type="journal article" name="Sci. Rep.">
        <title>Genome-scale phylogenetic analyses confirm Olpidium as the closest living zoosporic fungus to the non-flagellated, terrestrial fungi.</title>
        <authorList>
            <person name="Chang Y."/>
            <person name="Rochon D."/>
            <person name="Sekimoto S."/>
            <person name="Wang Y."/>
            <person name="Chovatia M."/>
            <person name="Sandor L."/>
            <person name="Salamov A."/>
            <person name="Grigoriev I.V."/>
            <person name="Stajich J.E."/>
            <person name="Spatafora J.W."/>
        </authorList>
    </citation>
    <scope>NUCLEOTIDE SEQUENCE [LARGE SCALE GENOMIC DNA]</scope>
    <source>
        <strain evidence="3">S191</strain>
    </source>
</reference>
<sequence>LQDLLQKRPAPVPDVSAFEGNETLNDPNLSPAFYFADPHDARPLSATALQESMTLRPTRALSETVSNLELPLSVPSLEADGMRISYNHFDEQHPGESDEEREPAERLVQESEVCDLDEDAYVMVPAEPQTASEEDFTLASLEDLVGPDLAQYEVQSPRVAMPLIPAELAQPARVEWGPTTPTPLLKESLASRPAGTVLTVPRPPSGLRPQSGRRMRVRPASASSSASSFDAAFRAADDAADVPSLESIVVRGRRKSRPTAANVARRRSHGGLSTESLASAGGGGAAVKPAVEAVRQIPPGPGKAPPLGPVVHPAPVEPRPEPLPAGGGRAAPPAGASGLPQIGAVHVSVAPPERRASRVSQSAEASGKAADADVLAIVRVLQNDVRKLQQELRSRDELLHELQEKEEQLKSDDPTYASKDAAHRAKRLALHAQKQAYQTVIGRLRKEIRWLKFKRYSPEESARQSKLLPYLPQAALPAAAAARNPARHEGESGAQCAEPIKIRTIPPVVDTDLEPNRRPLTARHGDGDGKVQFSRR</sequence>
<evidence type="ECO:0000313" key="4">
    <source>
        <dbReference type="Proteomes" id="UP000673691"/>
    </source>
</evidence>
<evidence type="ECO:0000313" key="3">
    <source>
        <dbReference type="EMBL" id="KAG5461660.1"/>
    </source>
</evidence>
<dbReference type="EMBL" id="JAEFCI010003323">
    <property type="protein sequence ID" value="KAG5461660.1"/>
    <property type="molecule type" value="Genomic_DNA"/>
</dbReference>
<feature type="region of interest" description="Disordered" evidence="2">
    <location>
        <begin position="1"/>
        <end position="23"/>
    </location>
</feature>
<accession>A0A8H8DKG8</accession>
<organism evidence="3 4">
    <name type="scientific">Olpidium bornovanus</name>
    <dbReference type="NCBI Taxonomy" id="278681"/>
    <lineage>
        <taxon>Eukaryota</taxon>
        <taxon>Fungi</taxon>
        <taxon>Fungi incertae sedis</taxon>
        <taxon>Olpidiomycota</taxon>
        <taxon>Olpidiomycotina</taxon>
        <taxon>Olpidiomycetes</taxon>
        <taxon>Olpidiales</taxon>
        <taxon>Olpidiaceae</taxon>
        <taxon>Olpidium</taxon>
    </lineage>
</organism>
<feature type="region of interest" description="Disordered" evidence="2">
    <location>
        <begin position="484"/>
        <end position="536"/>
    </location>
</feature>
<feature type="region of interest" description="Disordered" evidence="2">
    <location>
        <begin position="299"/>
        <end position="336"/>
    </location>
</feature>
<dbReference type="AlphaFoldDB" id="A0A8H8DKG8"/>